<gene>
    <name evidence="1" type="ORF">ABZV61_42235</name>
</gene>
<evidence type="ECO:0000313" key="2">
    <source>
        <dbReference type="Proteomes" id="UP001550044"/>
    </source>
</evidence>
<sequence length="64" mass="6839">MTQHNPVRTRVCPDCDGFPAVAIDTGTLLEDGTRATLLVTCRRCRGTGSTRTAAPASVVQREHA</sequence>
<reference evidence="1 2" key="1">
    <citation type="submission" date="2024-06" db="EMBL/GenBank/DDBJ databases">
        <title>The Natural Products Discovery Center: Release of the First 8490 Sequenced Strains for Exploring Actinobacteria Biosynthetic Diversity.</title>
        <authorList>
            <person name="Kalkreuter E."/>
            <person name="Kautsar S.A."/>
            <person name="Yang D."/>
            <person name="Bader C.D."/>
            <person name="Teijaro C.N."/>
            <person name="Fluegel L."/>
            <person name="Davis C.M."/>
            <person name="Simpson J.R."/>
            <person name="Lauterbach L."/>
            <person name="Steele A.D."/>
            <person name="Gui C."/>
            <person name="Meng S."/>
            <person name="Li G."/>
            <person name="Viehrig K."/>
            <person name="Ye F."/>
            <person name="Su P."/>
            <person name="Kiefer A.F."/>
            <person name="Nichols A."/>
            <person name="Cepeda A.J."/>
            <person name="Yan W."/>
            <person name="Fan B."/>
            <person name="Jiang Y."/>
            <person name="Adhikari A."/>
            <person name="Zheng C.-J."/>
            <person name="Schuster L."/>
            <person name="Cowan T.M."/>
            <person name="Smanski M.J."/>
            <person name="Chevrette M.G."/>
            <person name="De Carvalho L.P.S."/>
            <person name="Shen B."/>
        </authorList>
    </citation>
    <scope>NUCLEOTIDE SEQUENCE [LARGE SCALE GENOMIC DNA]</scope>
    <source>
        <strain evidence="1 2">NPDC005137</strain>
    </source>
</reference>
<evidence type="ECO:0000313" key="1">
    <source>
        <dbReference type="EMBL" id="MET8439157.1"/>
    </source>
</evidence>
<keyword evidence="2" id="KW-1185">Reference proteome</keyword>
<organism evidence="1 2">
    <name type="scientific">Streptomyces sp. 900116325</name>
    <dbReference type="NCBI Taxonomy" id="3154295"/>
    <lineage>
        <taxon>Bacteria</taxon>
        <taxon>Bacillati</taxon>
        <taxon>Actinomycetota</taxon>
        <taxon>Actinomycetes</taxon>
        <taxon>Kitasatosporales</taxon>
        <taxon>Streptomycetaceae</taxon>
        <taxon>Streptomyces</taxon>
    </lineage>
</organism>
<name>A0ABV2UMT7_9ACTN</name>
<dbReference type="EMBL" id="JBEXIP010000095">
    <property type="protein sequence ID" value="MET8439157.1"/>
    <property type="molecule type" value="Genomic_DNA"/>
</dbReference>
<accession>A0ABV2UMT7</accession>
<comment type="caution">
    <text evidence="1">The sequence shown here is derived from an EMBL/GenBank/DDBJ whole genome shotgun (WGS) entry which is preliminary data.</text>
</comment>
<dbReference type="RefSeq" id="WP_356670983.1">
    <property type="nucleotide sequence ID" value="NZ_JBEXEF010000032.1"/>
</dbReference>
<proteinExistence type="predicted"/>
<dbReference type="Proteomes" id="UP001550044">
    <property type="component" value="Unassembled WGS sequence"/>
</dbReference>
<protein>
    <submittedName>
        <fullName evidence="1">Uncharacterized protein</fullName>
    </submittedName>
</protein>